<dbReference type="InterPro" id="IPR009003">
    <property type="entry name" value="Peptidase_S1_PA"/>
</dbReference>
<dbReference type="SUPFAM" id="SSF50494">
    <property type="entry name" value="Trypsin-like serine proteases"/>
    <property type="match status" value="1"/>
</dbReference>
<dbReference type="InterPro" id="IPR001254">
    <property type="entry name" value="Trypsin_dom"/>
</dbReference>
<feature type="signal peptide" evidence="8">
    <location>
        <begin position="1"/>
        <end position="22"/>
    </location>
</feature>
<organism evidence="10 11">
    <name type="scientific">Bemisia tabaci</name>
    <name type="common">Sweetpotato whitefly</name>
    <name type="synonym">Aleurodes tabaci</name>
    <dbReference type="NCBI Taxonomy" id="7038"/>
    <lineage>
        <taxon>Eukaryota</taxon>
        <taxon>Metazoa</taxon>
        <taxon>Ecdysozoa</taxon>
        <taxon>Arthropoda</taxon>
        <taxon>Hexapoda</taxon>
        <taxon>Insecta</taxon>
        <taxon>Pterygota</taxon>
        <taxon>Neoptera</taxon>
        <taxon>Paraneoptera</taxon>
        <taxon>Hemiptera</taxon>
        <taxon>Sternorrhyncha</taxon>
        <taxon>Aleyrodoidea</taxon>
        <taxon>Aleyrodidae</taxon>
        <taxon>Aleyrodinae</taxon>
        <taxon>Bemisia</taxon>
    </lineage>
</organism>
<name>A0A9P0A512_BEMTA</name>
<dbReference type="GO" id="GO:0004252">
    <property type="term" value="F:serine-type endopeptidase activity"/>
    <property type="evidence" value="ECO:0007669"/>
    <property type="project" value="InterPro"/>
</dbReference>
<dbReference type="PANTHER" id="PTHR24252:SF8">
    <property type="entry name" value="ACROSIN"/>
    <property type="match status" value="1"/>
</dbReference>
<keyword evidence="5" id="KW-0378">Hydrolase</keyword>
<reference evidence="10" key="1">
    <citation type="submission" date="2021-12" db="EMBL/GenBank/DDBJ databases">
        <authorList>
            <person name="King R."/>
        </authorList>
    </citation>
    <scope>NUCLEOTIDE SEQUENCE</scope>
</reference>
<dbReference type="Gene3D" id="2.40.10.10">
    <property type="entry name" value="Trypsin-like serine proteases"/>
    <property type="match status" value="2"/>
</dbReference>
<protein>
    <recommendedName>
        <fullName evidence="3">Acrosin</fullName>
        <ecNumber evidence="2">3.4.21.10</ecNumber>
    </recommendedName>
</protein>
<proteinExistence type="predicted"/>
<dbReference type="PANTHER" id="PTHR24252">
    <property type="entry name" value="ACROSIN-RELATED"/>
    <property type="match status" value="1"/>
</dbReference>
<dbReference type="GO" id="GO:0006508">
    <property type="term" value="P:proteolysis"/>
    <property type="evidence" value="ECO:0007669"/>
    <property type="project" value="UniProtKB-KW"/>
</dbReference>
<dbReference type="Proteomes" id="UP001152759">
    <property type="component" value="Chromosome 2"/>
</dbReference>
<dbReference type="Pfam" id="PF00089">
    <property type="entry name" value="Trypsin"/>
    <property type="match status" value="1"/>
</dbReference>
<dbReference type="CDD" id="cd00190">
    <property type="entry name" value="Tryp_SPc"/>
    <property type="match status" value="1"/>
</dbReference>
<evidence type="ECO:0000256" key="1">
    <source>
        <dbReference type="ARBA" id="ARBA00001656"/>
    </source>
</evidence>
<evidence type="ECO:0000256" key="5">
    <source>
        <dbReference type="ARBA" id="ARBA00022801"/>
    </source>
</evidence>
<feature type="non-terminal residue" evidence="10">
    <location>
        <position position="1"/>
    </location>
</feature>
<evidence type="ECO:0000256" key="7">
    <source>
        <dbReference type="ARBA" id="ARBA00023157"/>
    </source>
</evidence>
<evidence type="ECO:0000256" key="6">
    <source>
        <dbReference type="ARBA" id="ARBA00022825"/>
    </source>
</evidence>
<feature type="chain" id="PRO_5040311700" description="Acrosin" evidence="8">
    <location>
        <begin position="23"/>
        <end position="305"/>
    </location>
</feature>
<evidence type="ECO:0000256" key="8">
    <source>
        <dbReference type="SAM" id="SignalP"/>
    </source>
</evidence>
<dbReference type="SMART" id="SM00020">
    <property type="entry name" value="Tryp_SPc"/>
    <property type="match status" value="1"/>
</dbReference>
<evidence type="ECO:0000256" key="4">
    <source>
        <dbReference type="ARBA" id="ARBA00022670"/>
    </source>
</evidence>
<dbReference type="PROSITE" id="PS50240">
    <property type="entry name" value="TRYPSIN_DOM"/>
    <property type="match status" value="1"/>
</dbReference>
<feature type="domain" description="Peptidase S1" evidence="9">
    <location>
        <begin position="63"/>
        <end position="305"/>
    </location>
</feature>
<evidence type="ECO:0000313" key="11">
    <source>
        <dbReference type="Proteomes" id="UP001152759"/>
    </source>
</evidence>
<dbReference type="EMBL" id="OU963863">
    <property type="protein sequence ID" value="CAH0384423.1"/>
    <property type="molecule type" value="Genomic_DNA"/>
</dbReference>
<dbReference type="PRINTS" id="PR00722">
    <property type="entry name" value="CHYMOTRYPSIN"/>
</dbReference>
<dbReference type="PROSITE" id="PS00135">
    <property type="entry name" value="TRYPSIN_SER"/>
    <property type="match status" value="1"/>
</dbReference>
<evidence type="ECO:0000256" key="2">
    <source>
        <dbReference type="ARBA" id="ARBA00012050"/>
    </source>
</evidence>
<evidence type="ECO:0000259" key="9">
    <source>
        <dbReference type="PROSITE" id="PS50240"/>
    </source>
</evidence>
<dbReference type="AlphaFoldDB" id="A0A9P0A512"/>
<dbReference type="FunFam" id="2.40.10.10:FF:000006">
    <property type="entry name" value="Serine proteinase stubble"/>
    <property type="match status" value="1"/>
</dbReference>
<comment type="catalytic activity">
    <reaction evidence="1">
        <text>Preferential cleavage: Arg-|-Xaa, Lys-|-Xaa.</text>
        <dbReference type="EC" id="3.4.21.10"/>
    </reaction>
</comment>
<keyword evidence="4" id="KW-0645">Protease</keyword>
<gene>
    <name evidence="10" type="ORF">BEMITA_LOCUS3750</name>
</gene>
<accession>A0A9P0A512</accession>
<keyword evidence="6" id="KW-0720">Serine protease</keyword>
<dbReference type="InterPro" id="IPR033116">
    <property type="entry name" value="TRYPSIN_SER"/>
</dbReference>
<sequence length="305" mass="33464">MLNQLLLLALLMVYEVPEGCVASESSELTEINTSVETAESIPSNSLQQQGCGKSMVGQRHENIVGGEPAELGAWPWIATLGFKLGSDDFFYDCGASLISARHVITAKHCVSELLSFVRLGDLNLSPDVKDGASPVDYIIEEEIMHPKSDIAILRLQKDVTFTNLIQPICLPSAPEIKDNTWAGYEPFVAGWGMTEPWKVAEHKGKNKMLRQVRVPVWDDQRCKSVYDETRGYIVDETMMCAGLADGGKDSCQGDSGGPLMVSLGKNSSYYLIGIVSWGLGCARPNVPGVYVRVSKFLDWIEKVTK</sequence>
<keyword evidence="7" id="KW-1015">Disulfide bond</keyword>
<keyword evidence="11" id="KW-1185">Reference proteome</keyword>
<dbReference type="InterPro" id="IPR001314">
    <property type="entry name" value="Peptidase_S1A"/>
</dbReference>
<evidence type="ECO:0000313" key="10">
    <source>
        <dbReference type="EMBL" id="CAH0384423.1"/>
    </source>
</evidence>
<dbReference type="InterPro" id="IPR043504">
    <property type="entry name" value="Peptidase_S1_PA_chymotrypsin"/>
</dbReference>
<dbReference type="EC" id="3.4.21.10" evidence="2"/>
<keyword evidence="8" id="KW-0732">Signal</keyword>
<evidence type="ECO:0000256" key="3">
    <source>
        <dbReference type="ARBA" id="ARBA00017161"/>
    </source>
</evidence>